<organism evidence="1 2">
    <name type="scientific">Cupriavidus taiwanensis</name>
    <dbReference type="NCBI Taxonomy" id="164546"/>
    <lineage>
        <taxon>Bacteria</taxon>
        <taxon>Pseudomonadati</taxon>
        <taxon>Pseudomonadota</taxon>
        <taxon>Betaproteobacteria</taxon>
        <taxon>Burkholderiales</taxon>
        <taxon>Burkholderiaceae</taxon>
        <taxon>Cupriavidus</taxon>
    </lineage>
</organism>
<reference evidence="1 2" key="1">
    <citation type="submission" date="2018-01" db="EMBL/GenBank/DDBJ databases">
        <authorList>
            <person name="Gaut B.S."/>
            <person name="Morton B.R."/>
            <person name="Clegg M.T."/>
            <person name="Duvall M.R."/>
        </authorList>
    </citation>
    <scope>NUCLEOTIDE SEQUENCE [LARGE SCALE GENOMIC DNA]</scope>
    <source>
        <strain evidence="1">Cupriavidus taiwanensis cmp 52</strain>
    </source>
</reference>
<evidence type="ECO:0000313" key="1">
    <source>
        <dbReference type="EMBL" id="SPS02602.1"/>
    </source>
</evidence>
<evidence type="ECO:0000313" key="2">
    <source>
        <dbReference type="Proteomes" id="UP000256805"/>
    </source>
</evidence>
<dbReference type="AlphaFoldDB" id="A0A375JCS9"/>
<accession>A0A375JCS9</accession>
<dbReference type="RefSeq" id="WP_181925933.1">
    <property type="nucleotide sequence ID" value="NZ_OVTA01000083.1"/>
</dbReference>
<gene>
    <name evidence="1" type="ORF">CBM2634_U20007</name>
</gene>
<dbReference type="Proteomes" id="UP000256805">
    <property type="component" value="Unassembled WGS sequence"/>
</dbReference>
<sequence>MIGEVRNGAAAEAGRYIRQFNDAGNNLRSPLCLQAPPRELGSCNRIPARGDPRLIEEVRPCCRHDRGHLVVAAKLMRKSTALECERDRIWIAKDAFQLADEDCALKARLGFIVGVADLGTRFLGRNRSYFYADGMAFEHGVALEMGTPPRAFPGG</sequence>
<protein>
    <submittedName>
        <fullName evidence="1">Uncharacterized protein</fullName>
    </submittedName>
</protein>
<name>A0A375JCS9_9BURK</name>
<dbReference type="EMBL" id="OVTA01000083">
    <property type="protein sequence ID" value="SPS02602.1"/>
    <property type="molecule type" value="Genomic_DNA"/>
</dbReference>
<proteinExistence type="predicted"/>